<evidence type="ECO:0000256" key="10">
    <source>
        <dbReference type="ARBA" id="ARBA00048679"/>
    </source>
</evidence>
<dbReference type="EC" id="2.7.11.1" evidence="2"/>
<dbReference type="PROSITE" id="PS00107">
    <property type="entry name" value="PROTEIN_KINASE_ATP"/>
    <property type="match status" value="1"/>
</dbReference>
<feature type="coiled-coil region" evidence="12">
    <location>
        <begin position="788"/>
        <end position="854"/>
    </location>
</feature>
<sequence>MPAVPRPGSLKDPEIADLFDKEDPEKIFEDLREIGHGSFGAVYYARCLLTREVVAIKKMSYLGKQSVEKWQDILKEIRFLRQLSHPNTIEYKGCFLRDHTAWLVMEYCLGSASDIIEVHKRPLKEEEIAAICEGVLRGLHYLHSLGRIHRDIKAGNILLTENGTVKLADFGSASIKCPANSFVGTPYWMAPEVILAMDEGQYDGKVDVWSLGITCIELAERKPPYFNMNAMSALYHIAQNDTPVLQSPDWSDTFRHFVDSCLQKDPFERPTSGKLLSHQYVTRQRSPHVLVDLIHRTKAAVRDLDNLNYRKMKKILMVDNCETESNVGDPDDTPDEQTGGDSSKSNSITSEHSIHSMGVSGSSQSSSTNSLPPAANANHTGDNLNYDLSSIRLRNKASNAAALAEHGVPNNFATIRTTSIVTKQQKEHMQEEMHEQMTGYKRMRREHQAALIKLEERCKIEMESHKQQLDKEYEMLLQQFSRELEKLQIKHQQELDRRLKQNIAAEKKLQKEISARQECDRKAFDAQKKKEYKANKERWKRELSLDEATPKRERDATLQSHKDSLKQLEAQEEQRLLRGQKDYLELELRKLGRKKLTSYHNLEQELLREELNKGQQQLEQAHAMLLRHHEKTQELEYRQQKNVHALREEQVLRQHQTELQNQQDYMQRAERELRKKHALELKQQPKSLKQKEMQIRKQFRETCKIQNSQYKALKAQILATTAKDEQKAVIKKLKDEQRRKLALLGDQYEQSIAEMLQKQSIRLDESQELECHHLKERLHYELEILMAYQSKNKMQAEAQRNRERKELEDRVSVRRALLEQKMEMETQQFLQDRQERIQALHEKQERELEHFDEESARLGFSALAIAEASKESYQDEDSVCGSMLSLAHSNSSTSFPEQSL</sequence>
<dbReference type="OrthoDB" id="10016527at2759"/>
<comment type="catalytic activity">
    <reaction evidence="10">
        <text>L-seryl-[protein] + ATP = O-phospho-L-seryl-[protein] + ADP + H(+)</text>
        <dbReference type="Rhea" id="RHEA:17989"/>
        <dbReference type="Rhea" id="RHEA-COMP:9863"/>
        <dbReference type="Rhea" id="RHEA-COMP:11604"/>
        <dbReference type="ChEBI" id="CHEBI:15378"/>
        <dbReference type="ChEBI" id="CHEBI:29999"/>
        <dbReference type="ChEBI" id="CHEBI:30616"/>
        <dbReference type="ChEBI" id="CHEBI:83421"/>
        <dbReference type="ChEBI" id="CHEBI:456216"/>
        <dbReference type="EC" id="2.7.11.1"/>
    </reaction>
</comment>
<dbReference type="PROSITE" id="PS50011">
    <property type="entry name" value="PROTEIN_KINASE_DOM"/>
    <property type="match status" value="1"/>
</dbReference>
<dbReference type="GO" id="GO:0005737">
    <property type="term" value="C:cytoplasm"/>
    <property type="evidence" value="ECO:0007669"/>
    <property type="project" value="TreeGrafter"/>
</dbReference>
<name>A0A9P0F1J6_BEMTA</name>
<keyword evidence="7 11" id="KW-0067">ATP-binding</keyword>
<evidence type="ECO:0000313" key="16">
    <source>
        <dbReference type="Proteomes" id="UP001152759"/>
    </source>
</evidence>
<feature type="domain" description="Protein kinase" evidence="14">
    <location>
        <begin position="28"/>
        <end position="281"/>
    </location>
</feature>
<evidence type="ECO:0000256" key="11">
    <source>
        <dbReference type="PROSITE-ProRule" id="PRU10141"/>
    </source>
</evidence>
<keyword evidence="8 12" id="KW-0175">Coiled coil</keyword>
<gene>
    <name evidence="15" type="ORF">BEMITA_LOCUS6969</name>
</gene>
<evidence type="ECO:0000256" key="13">
    <source>
        <dbReference type="SAM" id="MobiDB-lite"/>
    </source>
</evidence>
<evidence type="ECO:0000256" key="4">
    <source>
        <dbReference type="ARBA" id="ARBA00022679"/>
    </source>
</evidence>
<dbReference type="PANTHER" id="PTHR47167:SF4">
    <property type="entry name" value="SERINE_THREONINE-PROTEIN KINASE TAO"/>
    <property type="match status" value="1"/>
</dbReference>
<dbReference type="EMBL" id="OU963865">
    <property type="protein sequence ID" value="CAH0388018.1"/>
    <property type="molecule type" value="Genomic_DNA"/>
</dbReference>
<evidence type="ECO:0000256" key="9">
    <source>
        <dbReference type="ARBA" id="ARBA00047899"/>
    </source>
</evidence>
<organism evidence="15 16">
    <name type="scientific">Bemisia tabaci</name>
    <name type="common">Sweetpotato whitefly</name>
    <name type="synonym">Aleurodes tabaci</name>
    <dbReference type="NCBI Taxonomy" id="7038"/>
    <lineage>
        <taxon>Eukaryota</taxon>
        <taxon>Metazoa</taxon>
        <taxon>Ecdysozoa</taxon>
        <taxon>Arthropoda</taxon>
        <taxon>Hexapoda</taxon>
        <taxon>Insecta</taxon>
        <taxon>Pterygota</taxon>
        <taxon>Neoptera</taxon>
        <taxon>Paraneoptera</taxon>
        <taxon>Hemiptera</taxon>
        <taxon>Sternorrhyncha</taxon>
        <taxon>Aleyrodoidea</taxon>
        <taxon>Aleyrodidae</taxon>
        <taxon>Aleyrodinae</taxon>
        <taxon>Bemisia</taxon>
    </lineage>
</organism>
<evidence type="ECO:0000256" key="2">
    <source>
        <dbReference type="ARBA" id="ARBA00012513"/>
    </source>
</evidence>
<dbReference type="InterPro" id="IPR000719">
    <property type="entry name" value="Prot_kinase_dom"/>
</dbReference>
<protein>
    <recommendedName>
        <fullName evidence="2">non-specific serine/threonine protein kinase</fullName>
        <ecNumber evidence="2">2.7.11.1</ecNumber>
    </recommendedName>
</protein>
<keyword evidence="5 11" id="KW-0547">Nucleotide-binding</keyword>
<feature type="region of interest" description="Disordered" evidence="13">
    <location>
        <begin position="539"/>
        <end position="562"/>
    </location>
</feature>
<evidence type="ECO:0000259" key="14">
    <source>
        <dbReference type="PROSITE" id="PS50011"/>
    </source>
</evidence>
<reference evidence="15" key="1">
    <citation type="submission" date="2021-12" db="EMBL/GenBank/DDBJ databases">
        <authorList>
            <person name="King R."/>
        </authorList>
    </citation>
    <scope>NUCLEOTIDE SEQUENCE</scope>
</reference>
<feature type="compositionally biased region" description="Low complexity" evidence="13">
    <location>
        <begin position="355"/>
        <end position="370"/>
    </location>
</feature>
<evidence type="ECO:0000256" key="12">
    <source>
        <dbReference type="SAM" id="Coils"/>
    </source>
</evidence>
<dbReference type="InterPro" id="IPR011009">
    <property type="entry name" value="Kinase-like_dom_sf"/>
</dbReference>
<dbReference type="SMART" id="SM00220">
    <property type="entry name" value="S_TKc"/>
    <property type="match status" value="1"/>
</dbReference>
<comment type="similarity">
    <text evidence="1">Belongs to the protein kinase superfamily. STE Ser/Thr protein kinase family. STE20 subfamily.</text>
</comment>
<dbReference type="AlphaFoldDB" id="A0A9P0F1J6"/>
<dbReference type="Pfam" id="PF00069">
    <property type="entry name" value="Pkinase"/>
    <property type="match status" value="1"/>
</dbReference>
<dbReference type="InterPro" id="IPR017441">
    <property type="entry name" value="Protein_kinase_ATP_BS"/>
</dbReference>
<dbReference type="Gene3D" id="1.10.510.10">
    <property type="entry name" value="Transferase(Phosphotransferase) domain 1"/>
    <property type="match status" value="1"/>
</dbReference>
<evidence type="ECO:0000256" key="7">
    <source>
        <dbReference type="ARBA" id="ARBA00022840"/>
    </source>
</evidence>
<dbReference type="Gene3D" id="3.30.200.20">
    <property type="entry name" value="Phosphorylase Kinase, domain 1"/>
    <property type="match status" value="1"/>
</dbReference>
<evidence type="ECO:0000256" key="3">
    <source>
        <dbReference type="ARBA" id="ARBA00022527"/>
    </source>
</evidence>
<dbReference type="FunFam" id="3.30.200.20:FF:000029">
    <property type="entry name" value="Serine/threonine-protein kinase TAO2, putative"/>
    <property type="match status" value="1"/>
</dbReference>
<evidence type="ECO:0000256" key="8">
    <source>
        <dbReference type="ARBA" id="ARBA00023054"/>
    </source>
</evidence>
<dbReference type="SUPFAM" id="SSF56112">
    <property type="entry name" value="Protein kinase-like (PK-like)"/>
    <property type="match status" value="1"/>
</dbReference>
<proteinExistence type="inferred from homology"/>
<keyword evidence="3" id="KW-0723">Serine/threonine-protein kinase</keyword>
<keyword evidence="6" id="KW-0418">Kinase</keyword>
<feature type="coiled-coil region" evidence="12">
    <location>
        <begin position="652"/>
        <end position="679"/>
    </location>
</feature>
<dbReference type="GO" id="GO:0004674">
    <property type="term" value="F:protein serine/threonine kinase activity"/>
    <property type="evidence" value="ECO:0007669"/>
    <property type="project" value="UniProtKB-KW"/>
</dbReference>
<dbReference type="InterPro" id="IPR051234">
    <property type="entry name" value="TAO_STE20_kinase"/>
</dbReference>
<keyword evidence="4" id="KW-0808">Transferase</keyword>
<keyword evidence="16" id="KW-1185">Reference proteome</keyword>
<evidence type="ECO:0000256" key="5">
    <source>
        <dbReference type="ARBA" id="ARBA00022741"/>
    </source>
</evidence>
<feature type="coiled-coil region" evidence="12">
    <location>
        <begin position="437"/>
        <end position="497"/>
    </location>
</feature>
<evidence type="ECO:0000256" key="6">
    <source>
        <dbReference type="ARBA" id="ARBA00022777"/>
    </source>
</evidence>
<evidence type="ECO:0000256" key="1">
    <source>
        <dbReference type="ARBA" id="ARBA00008874"/>
    </source>
</evidence>
<dbReference type="PANTHER" id="PTHR47167">
    <property type="entry name" value="SERINE/THREONINE-PROTEIN KINASE TAO1-LIKE PROTEIN"/>
    <property type="match status" value="1"/>
</dbReference>
<evidence type="ECO:0000313" key="15">
    <source>
        <dbReference type="EMBL" id="CAH0388018.1"/>
    </source>
</evidence>
<comment type="catalytic activity">
    <reaction evidence="9">
        <text>L-threonyl-[protein] + ATP = O-phospho-L-threonyl-[protein] + ADP + H(+)</text>
        <dbReference type="Rhea" id="RHEA:46608"/>
        <dbReference type="Rhea" id="RHEA-COMP:11060"/>
        <dbReference type="Rhea" id="RHEA-COMP:11605"/>
        <dbReference type="ChEBI" id="CHEBI:15378"/>
        <dbReference type="ChEBI" id="CHEBI:30013"/>
        <dbReference type="ChEBI" id="CHEBI:30616"/>
        <dbReference type="ChEBI" id="CHEBI:61977"/>
        <dbReference type="ChEBI" id="CHEBI:456216"/>
        <dbReference type="EC" id="2.7.11.1"/>
    </reaction>
</comment>
<dbReference type="CDD" id="cd06607">
    <property type="entry name" value="STKc_TAO"/>
    <property type="match status" value="1"/>
</dbReference>
<dbReference type="KEGG" id="btab:109037590"/>
<feature type="region of interest" description="Disordered" evidence="13">
    <location>
        <begin position="323"/>
        <end position="381"/>
    </location>
</feature>
<dbReference type="Proteomes" id="UP001152759">
    <property type="component" value="Chromosome 4"/>
</dbReference>
<feature type="binding site" evidence="11">
    <location>
        <position position="58"/>
    </location>
    <ligand>
        <name>ATP</name>
        <dbReference type="ChEBI" id="CHEBI:30616"/>
    </ligand>
</feature>
<dbReference type="GO" id="GO:0005524">
    <property type="term" value="F:ATP binding"/>
    <property type="evidence" value="ECO:0007669"/>
    <property type="project" value="UniProtKB-UniRule"/>
</dbReference>
<dbReference type="FunFam" id="1.10.510.10:FF:000030">
    <property type="entry name" value="Serine/threonine-protein kinase TAO2, putative"/>
    <property type="match status" value="1"/>
</dbReference>
<feature type="compositionally biased region" description="Polar residues" evidence="13">
    <location>
        <begin position="339"/>
        <end position="351"/>
    </location>
</feature>
<accession>A0A9P0F1J6</accession>